<gene>
    <name evidence="1" type="ORF">M9R32_03720</name>
</gene>
<sequence length="103" mass="11648">MSNQKRGLRPVNDTREEALVLYFEKHIGRRAFILTEAFPFMFIGKIKGLLGDIVILDVQTTSVPALEGKVWNIHIDSIEVFYIETGTGAKIPHLKEHSDEEPA</sequence>
<evidence type="ECO:0000313" key="2">
    <source>
        <dbReference type="Proteomes" id="UP001152173"/>
    </source>
</evidence>
<reference evidence="1" key="1">
    <citation type="submission" date="2022-05" db="EMBL/GenBank/DDBJ databases">
        <authorList>
            <person name="Colautti A."/>
            <person name="Iacumin L."/>
        </authorList>
    </citation>
    <scope>NUCLEOTIDE SEQUENCE</scope>
    <source>
        <strain evidence="1">SK 55</strain>
    </source>
</reference>
<dbReference type="Proteomes" id="UP001152173">
    <property type="component" value="Unassembled WGS sequence"/>
</dbReference>
<evidence type="ECO:0000313" key="1">
    <source>
        <dbReference type="EMBL" id="MCZ8536305.1"/>
    </source>
</evidence>
<dbReference type="AlphaFoldDB" id="A0A9X3LFA1"/>
<comment type="caution">
    <text evidence="1">The sequence shown here is derived from an EMBL/GenBank/DDBJ whole genome shotgun (WGS) entry which is preliminary data.</text>
</comment>
<keyword evidence="2" id="KW-1185">Reference proteome</keyword>
<dbReference type="RefSeq" id="WP_269925404.1">
    <property type="nucleotide sequence ID" value="NZ_JAMKBJ010000002.1"/>
</dbReference>
<dbReference type="EMBL" id="JAMKBJ010000002">
    <property type="protein sequence ID" value="MCZ8536305.1"/>
    <property type="molecule type" value="Genomic_DNA"/>
</dbReference>
<accession>A0A9X3LFA1</accession>
<organism evidence="1 2">
    <name type="scientific">Paenisporosarcina quisquiliarum</name>
    <dbReference type="NCBI Taxonomy" id="365346"/>
    <lineage>
        <taxon>Bacteria</taxon>
        <taxon>Bacillati</taxon>
        <taxon>Bacillota</taxon>
        <taxon>Bacilli</taxon>
        <taxon>Bacillales</taxon>
        <taxon>Caryophanaceae</taxon>
        <taxon>Paenisporosarcina</taxon>
    </lineage>
</organism>
<protein>
    <submittedName>
        <fullName evidence="1">Uncharacterized protein</fullName>
    </submittedName>
</protein>
<proteinExistence type="predicted"/>
<name>A0A9X3LFA1_9BACL</name>